<keyword evidence="1" id="KW-0732">Signal</keyword>
<feature type="chain" id="PRO_5035320517" description="DUF4174 domain-containing protein" evidence="1">
    <location>
        <begin position="27"/>
        <end position="148"/>
    </location>
</feature>
<evidence type="ECO:0000313" key="3">
    <source>
        <dbReference type="Proteomes" id="UP000598271"/>
    </source>
</evidence>
<comment type="caution">
    <text evidence="2">The sequence shown here is derived from an EMBL/GenBank/DDBJ whole genome shotgun (WGS) entry which is preliminary data.</text>
</comment>
<evidence type="ECO:0008006" key="4">
    <source>
        <dbReference type="Google" id="ProtNLM"/>
    </source>
</evidence>
<sequence>MKLFTPLSRILIILSFVFIMVPAAFAQHQDIPDFLKEKLSWQEKLVVIYAPEDQKNILKEQIEALYPYIDTLRHEKITVVQIPMLLSANNRLYLKNKLRYQKNRMNIWVIDEKGHLRMSSTKAASAEQFLRILDSDTRPVLAGKARLL</sequence>
<dbReference type="RefSeq" id="WP_189565707.1">
    <property type="nucleotide sequence ID" value="NZ_BMXF01000003.1"/>
</dbReference>
<dbReference type="AlphaFoldDB" id="A0A8J3GAT7"/>
<evidence type="ECO:0000256" key="1">
    <source>
        <dbReference type="SAM" id="SignalP"/>
    </source>
</evidence>
<keyword evidence="3" id="KW-1185">Reference proteome</keyword>
<dbReference type="EMBL" id="BMXF01000003">
    <property type="protein sequence ID" value="GHB77110.1"/>
    <property type="molecule type" value="Genomic_DNA"/>
</dbReference>
<dbReference type="Proteomes" id="UP000598271">
    <property type="component" value="Unassembled WGS sequence"/>
</dbReference>
<evidence type="ECO:0000313" key="2">
    <source>
        <dbReference type="EMBL" id="GHB77110.1"/>
    </source>
</evidence>
<name>A0A8J3GAT7_9BACT</name>
<accession>A0A8J3GAT7</accession>
<feature type="signal peptide" evidence="1">
    <location>
        <begin position="1"/>
        <end position="26"/>
    </location>
</feature>
<organism evidence="2 3">
    <name type="scientific">Persicitalea jodogahamensis</name>
    <dbReference type="NCBI Taxonomy" id="402147"/>
    <lineage>
        <taxon>Bacteria</taxon>
        <taxon>Pseudomonadati</taxon>
        <taxon>Bacteroidota</taxon>
        <taxon>Cytophagia</taxon>
        <taxon>Cytophagales</taxon>
        <taxon>Spirosomataceae</taxon>
        <taxon>Persicitalea</taxon>
    </lineage>
</organism>
<reference evidence="2 3" key="1">
    <citation type="journal article" date="2014" name="Int. J. Syst. Evol. Microbiol.">
        <title>Complete genome sequence of Corynebacterium casei LMG S-19264T (=DSM 44701T), isolated from a smear-ripened cheese.</title>
        <authorList>
            <consortium name="US DOE Joint Genome Institute (JGI-PGF)"/>
            <person name="Walter F."/>
            <person name="Albersmeier A."/>
            <person name="Kalinowski J."/>
            <person name="Ruckert C."/>
        </authorList>
    </citation>
    <scope>NUCLEOTIDE SEQUENCE [LARGE SCALE GENOMIC DNA]</scope>
    <source>
        <strain evidence="2 3">KCTC 12866</strain>
    </source>
</reference>
<protein>
    <recommendedName>
        <fullName evidence="4">DUF4174 domain-containing protein</fullName>
    </recommendedName>
</protein>
<gene>
    <name evidence="2" type="ORF">GCM10007390_33920</name>
</gene>
<proteinExistence type="predicted"/>